<comment type="caution">
    <text evidence="2">The sequence shown here is derived from an EMBL/GenBank/DDBJ whole genome shotgun (WGS) entry which is preliminary data.</text>
</comment>
<reference evidence="2 3" key="1">
    <citation type="submission" date="2019-08" db="EMBL/GenBank/DDBJ databases">
        <title>Genome of Aequorivita antarctica SW49 (type strain).</title>
        <authorList>
            <person name="Bowman J.P."/>
        </authorList>
    </citation>
    <scope>NUCLEOTIDE SEQUENCE [LARGE SCALE GENOMIC DNA]</scope>
    <source>
        <strain evidence="2 3">SW49</strain>
    </source>
</reference>
<keyword evidence="3" id="KW-1185">Reference proteome</keyword>
<dbReference type="SUPFAM" id="SSF159888">
    <property type="entry name" value="YdhG-like"/>
    <property type="match status" value="1"/>
</dbReference>
<dbReference type="InterPro" id="IPR016786">
    <property type="entry name" value="YdeI_bac"/>
</dbReference>
<organism evidence="2 3">
    <name type="scientific">Aequorivita antarctica</name>
    <dbReference type="NCBI Taxonomy" id="153266"/>
    <lineage>
        <taxon>Bacteria</taxon>
        <taxon>Pseudomonadati</taxon>
        <taxon>Bacteroidota</taxon>
        <taxon>Flavobacteriia</taxon>
        <taxon>Flavobacteriales</taxon>
        <taxon>Flavobacteriaceae</taxon>
        <taxon>Aequorivita</taxon>
    </lineage>
</organism>
<dbReference type="Gene3D" id="3.90.1150.200">
    <property type="match status" value="1"/>
</dbReference>
<evidence type="ECO:0000313" key="2">
    <source>
        <dbReference type="EMBL" id="TXD71724.1"/>
    </source>
</evidence>
<dbReference type="EMBL" id="VORT01000014">
    <property type="protein sequence ID" value="TXD71724.1"/>
    <property type="molecule type" value="Genomic_DNA"/>
</dbReference>
<name>A0A5C6YVV1_9FLAO</name>
<dbReference type="OrthoDB" id="214150at2"/>
<dbReference type="Pfam" id="PF13376">
    <property type="entry name" value="OmdA"/>
    <property type="match status" value="1"/>
</dbReference>
<dbReference type="Pfam" id="PF08818">
    <property type="entry name" value="DUF1801"/>
    <property type="match status" value="1"/>
</dbReference>
<evidence type="ECO:0000259" key="1">
    <source>
        <dbReference type="Pfam" id="PF08818"/>
    </source>
</evidence>
<gene>
    <name evidence="2" type="ORF">ESU54_15780</name>
</gene>
<protein>
    <recommendedName>
        <fullName evidence="1">YdhG-like domain-containing protein</fullName>
    </recommendedName>
</protein>
<dbReference type="Proteomes" id="UP000321497">
    <property type="component" value="Unassembled WGS sequence"/>
</dbReference>
<feature type="domain" description="YdhG-like" evidence="1">
    <location>
        <begin position="17"/>
        <end position="113"/>
    </location>
</feature>
<sequence length="198" mass="23090">MTDSQKVDAFLANQTKWKEKLQQLREVFQKTELKEEVKWGKPTYTLDGKMVAAMADFKNHMALWFHQGVFLKDKHNKLINAQEGITKALRQWRFEEEDEIDSELILQYIEEAIVNAKAGKEMKPVKKKEVSIPDIFRNAMAKDKILKESYNNLTSGKQREYAEYIGEAKREATQQNRLEKCSGMIKQGVGLHDKYKNC</sequence>
<dbReference type="RefSeq" id="WP_111845415.1">
    <property type="nucleotide sequence ID" value="NZ_UEGI01000017.1"/>
</dbReference>
<proteinExistence type="predicted"/>
<evidence type="ECO:0000313" key="3">
    <source>
        <dbReference type="Proteomes" id="UP000321497"/>
    </source>
</evidence>
<dbReference type="InterPro" id="IPR014922">
    <property type="entry name" value="YdhG-like"/>
</dbReference>
<accession>A0A5C6YVV1</accession>
<dbReference type="PIRSF" id="PIRSF021308">
    <property type="entry name" value="UCP021308"/>
    <property type="match status" value="1"/>
</dbReference>
<dbReference type="AlphaFoldDB" id="A0A5C6YVV1"/>